<gene>
    <name evidence="4" type="ORF">F2P81_026190</name>
</gene>
<reference evidence="4 5" key="1">
    <citation type="submission" date="2019-06" db="EMBL/GenBank/DDBJ databases">
        <title>Draft genomes of female and male turbot (Scophthalmus maximus).</title>
        <authorList>
            <person name="Xu H."/>
            <person name="Xu X.-W."/>
            <person name="Shao C."/>
            <person name="Chen S."/>
        </authorList>
    </citation>
    <scope>NUCLEOTIDE SEQUENCE [LARGE SCALE GENOMIC DNA]</scope>
    <source>
        <strain evidence="4">Ysfricsl-2016a</strain>
        <tissue evidence="4">Blood</tissue>
    </source>
</reference>
<organism evidence="4 5">
    <name type="scientific">Scophthalmus maximus</name>
    <name type="common">Turbot</name>
    <name type="synonym">Psetta maxima</name>
    <dbReference type="NCBI Taxonomy" id="52904"/>
    <lineage>
        <taxon>Eukaryota</taxon>
        <taxon>Metazoa</taxon>
        <taxon>Chordata</taxon>
        <taxon>Craniata</taxon>
        <taxon>Vertebrata</taxon>
        <taxon>Euteleostomi</taxon>
        <taxon>Actinopterygii</taxon>
        <taxon>Neopterygii</taxon>
        <taxon>Teleostei</taxon>
        <taxon>Neoteleostei</taxon>
        <taxon>Acanthomorphata</taxon>
        <taxon>Carangaria</taxon>
        <taxon>Pleuronectiformes</taxon>
        <taxon>Pleuronectoidei</taxon>
        <taxon>Scophthalmidae</taxon>
        <taxon>Scophthalmus</taxon>
    </lineage>
</organism>
<name>A0A6A4RN70_SCOMX</name>
<sequence>ISELVEKETEEYHKADPDPFDDRHPGRADPECVLGHLLKILFKNDDFMNA</sequence>
<dbReference type="InterPro" id="IPR033270">
    <property type="entry name" value="VPRBP/DCAF1"/>
</dbReference>
<dbReference type="PANTHER" id="PTHR13129:SF4">
    <property type="entry name" value="DDB1- AND CUL4-ASSOCIATED FACTOR 1"/>
    <property type="match status" value="1"/>
</dbReference>
<accession>A0A6A4RN70</accession>
<feature type="non-terminal residue" evidence="4">
    <location>
        <position position="1"/>
    </location>
</feature>
<dbReference type="EMBL" id="VEVO01005069">
    <property type="protein sequence ID" value="KAF0021557.1"/>
    <property type="molecule type" value="Genomic_DNA"/>
</dbReference>
<keyword evidence="2" id="KW-0539">Nucleus</keyword>
<dbReference type="GO" id="GO:0080008">
    <property type="term" value="C:Cul4-RING E3 ubiquitin ligase complex"/>
    <property type="evidence" value="ECO:0007669"/>
    <property type="project" value="TreeGrafter"/>
</dbReference>
<proteinExistence type="predicted"/>
<evidence type="ECO:0000256" key="2">
    <source>
        <dbReference type="ARBA" id="ARBA00023242"/>
    </source>
</evidence>
<comment type="caution">
    <text evidence="4">The sequence shown here is derived from an EMBL/GenBank/DDBJ whole genome shotgun (WGS) entry which is preliminary data.</text>
</comment>
<dbReference type="Proteomes" id="UP000438429">
    <property type="component" value="Unassembled WGS sequence"/>
</dbReference>
<evidence type="ECO:0000256" key="1">
    <source>
        <dbReference type="ARBA" id="ARBA00004123"/>
    </source>
</evidence>
<dbReference type="AlphaFoldDB" id="A0A6A4RN70"/>
<comment type="subcellular location">
    <subcellularLocation>
        <location evidence="1">Nucleus</location>
    </subcellularLocation>
</comment>
<dbReference type="GO" id="GO:0030331">
    <property type="term" value="F:nuclear estrogen receptor binding"/>
    <property type="evidence" value="ECO:0007669"/>
    <property type="project" value="TreeGrafter"/>
</dbReference>
<dbReference type="GO" id="GO:0005634">
    <property type="term" value="C:nucleus"/>
    <property type="evidence" value="ECO:0007669"/>
    <property type="project" value="UniProtKB-SubCell"/>
</dbReference>
<feature type="non-terminal residue" evidence="4">
    <location>
        <position position="50"/>
    </location>
</feature>
<dbReference type="GO" id="GO:1990244">
    <property type="term" value="F:histone H2AT120 kinase activity"/>
    <property type="evidence" value="ECO:0007669"/>
    <property type="project" value="TreeGrafter"/>
</dbReference>
<evidence type="ECO:0000256" key="3">
    <source>
        <dbReference type="SAM" id="MobiDB-lite"/>
    </source>
</evidence>
<dbReference type="PANTHER" id="PTHR13129">
    <property type="entry name" value="VPRBP PROTEIN-RELATED"/>
    <property type="match status" value="1"/>
</dbReference>
<evidence type="ECO:0000313" key="4">
    <source>
        <dbReference type="EMBL" id="KAF0021557.1"/>
    </source>
</evidence>
<evidence type="ECO:0000313" key="5">
    <source>
        <dbReference type="Proteomes" id="UP000438429"/>
    </source>
</evidence>
<dbReference type="GO" id="GO:0016567">
    <property type="term" value="P:protein ubiquitination"/>
    <property type="evidence" value="ECO:0007669"/>
    <property type="project" value="InterPro"/>
</dbReference>
<feature type="region of interest" description="Disordered" evidence="3">
    <location>
        <begin position="1"/>
        <end position="27"/>
    </location>
</feature>
<protein>
    <submittedName>
        <fullName evidence="4">Uncharacterized protein</fullName>
    </submittedName>
</protein>